<dbReference type="AlphaFoldDB" id="A0AAQ3RPG7"/>
<reference evidence="1 2" key="1">
    <citation type="journal article" date="2023" name="Life. Sci Alliance">
        <title>Evolutionary insights into 3D genome organization and epigenetic landscape of Vigna mungo.</title>
        <authorList>
            <person name="Junaid A."/>
            <person name="Singh B."/>
            <person name="Bhatia S."/>
        </authorList>
    </citation>
    <scope>NUCLEOTIDE SEQUENCE [LARGE SCALE GENOMIC DNA]</scope>
    <source>
        <strain evidence="1">Urdbean</strain>
    </source>
</reference>
<keyword evidence="2" id="KW-1185">Reference proteome</keyword>
<dbReference type="EMBL" id="CP144693">
    <property type="protein sequence ID" value="WVY99280.1"/>
    <property type="molecule type" value="Genomic_DNA"/>
</dbReference>
<accession>A0AAQ3RPG7</accession>
<evidence type="ECO:0000313" key="2">
    <source>
        <dbReference type="Proteomes" id="UP001374535"/>
    </source>
</evidence>
<organism evidence="1 2">
    <name type="scientific">Vigna mungo</name>
    <name type="common">Black gram</name>
    <name type="synonym">Phaseolus mungo</name>
    <dbReference type="NCBI Taxonomy" id="3915"/>
    <lineage>
        <taxon>Eukaryota</taxon>
        <taxon>Viridiplantae</taxon>
        <taxon>Streptophyta</taxon>
        <taxon>Embryophyta</taxon>
        <taxon>Tracheophyta</taxon>
        <taxon>Spermatophyta</taxon>
        <taxon>Magnoliopsida</taxon>
        <taxon>eudicotyledons</taxon>
        <taxon>Gunneridae</taxon>
        <taxon>Pentapetalae</taxon>
        <taxon>rosids</taxon>
        <taxon>fabids</taxon>
        <taxon>Fabales</taxon>
        <taxon>Fabaceae</taxon>
        <taxon>Papilionoideae</taxon>
        <taxon>50 kb inversion clade</taxon>
        <taxon>NPAAA clade</taxon>
        <taxon>indigoferoid/millettioid clade</taxon>
        <taxon>Phaseoleae</taxon>
        <taxon>Vigna</taxon>
    </lineage>
</organism>
<evidence type="ECO:0000313" key="1">
    <source>
        <dbReference type="EMBL" id="WVY99280.1"/>
    </source>
</evidence>
<dbReference type="Proteomes" id="UP001374535">
    <property type="component" value="Chromosome 8"/>
</dbReference>
<name>A0AAQ3RPG7_VIGMU</name>
<gene>
    <name evidence="1" type="ORF">V8G54_025350</name>
</gene>
<sequence length="111" mass="12345">MPVSGTTTPSLILEVFLSRRVDSDSELVRLSTTKQLSFIDRGLPISPAASCTTLAKSMQLLCLTLSSMLSQNALIVMENTLHRFQPKVGNQRSVLLLQLQCVIRCIRWVIN</sequence>
<proteinExistence type="predicted"/>
<protein>
    <submittedName>
        <fullName evidence="1">Uncharacterized protein</fullName>
    </submittedName>
</protein>